<sequence>MMDSEGRLLFMRQSVKVRLAACVLTVGVVSAVVFCTAGRSVQAAPTGGEKTASLASSAASSKTPANLKLVTDMKPYAGDCYGKTSYAIMVGDRSFPMSKMQQFTQQNQLKFMPVRKMFRRRSG</sequence>
<dbReference type="KEGG" id="carl:PXC00_10325"/>
<dbReference type="Proteomes" id="UP001300604">
    <property type="component" value="Chromosome"/>
</dbReference>
<name>A0AA97H0N0_9FIRM</name>
<dbReference type="AlphaFoldDB" id="A0AA97H0N0"/>
<reference evidence="2" key="1">
    <citation type="submission" date="2024-06" db="EMBL/GenBank/DDBJ databases">
        <title>Caproicibacterium argilliputei sp. nov, a novel caproic acid producing anaerobic bacterium isolated from pit mud.</title>
        <authorList>
            <person name="Zeng C."/>
        </authorList>
    </citation>
    <scope>NUCLEOTIDE SEQUENCE [LARGE SCALE GENOMIC DNA]</scope>
    <source>
        <strain evidence="2">ZCY20-5</strain>
    </source>
</reference>
<evidence type="ECO:0000313" key="2">
    <source>
        <dbReference type="Proteomes" id="UP001300604"/>
    </source>
</evidence>
<reference evidence="1 2" key="2">
    <citation type="submission" date="2024-06" db="EMBL/GenBank/DDBJ databases">
        <title>Caproicibacterium argilliputei sp. nov, a novel caproic acid producing anaerobic bacterium isolated from pit mud.</title>
        <authorList>
            <person name="Xia S."/>
        </authorList>
    </citation>
    <scope>NUCLEOTIDE SEQUENCE [LARGE SCALE GENOMIC DNA]</scope>
    <source>
        <strain evidence="1 2">ZCY20-5</strain>
    </source>
</reference>
<dbReference type="RefSeq" id="WP_275845435.1">
    <property type="nucleotide sequence ID" value="NZ_CP135996.1"/>
</dbReference>
<protein>
    <submittedName>
        <fullName evidence="1">Uncharacterized protein</fullName>
    </submittedName>
</protein>
<keyword evidence="2" id="KW-1185">Reference proteome</keyword>
<evidence type="ECO:0000313" key="1">
    <source>
        <dbReference type="EMBL" id="WOC31603.1"/>
    </source>
</evidence>
<gene>
    <name evidence="1" type="ORF">PXC00_10325</name>
</gene>
<proteinExistence type="predicted"/>
<accession>A0AA97H0N0</accession>
<dbReference type="EMBL" id="CP135996">
    <property type="protein sequence ID" value="WOC31603.1"/>
    <property type="molecule type" value="Genomic_DNA"/>
</dbReference>
<organism evidence="1 2">
    <name type="scientific">Caproicibacterium argilliputei</name>
    <dbReference type="NCBI Taxonomy" id="3030016"/>
    <lineage>
        <taxon>Bacteria</taxon>
        <taxon>Bacillati</taxon>
        <taxon>Bacillota</taxon>
        <taxon>Clostridia</taxon>
        <taxon>Eubacteriales</taxon>
        <taxon>Oscillospiraceae</taxon>
        <taxon>Caproicibacterium</taxon>
    </lineage>
</organism>